<gene>
    <name evidence="2" type="ORF">MAMT_01507</name>
</gene>
<evidence type="ECO:0000259" key="1">
    <source>
        <dbReference type="PROSITE" id="PS51340"/>
    </source>
</evidence>
<dbReference type="InterPro" id="IPR005303">
    <property type="entry name" value="MOCOS_middle"/>
</dbReference>
<name>A0A5E6MLS4_9BACT</name>
<organism evidence="2 3">
    <name type="scientific">Methylacidimicrobium tartarophylax</name>
    <dbReference type="NCBI Taxonomy" id="1041768"/>
    <lineage>
        <taxon>Bacteria</taxon>
        <taxon>Pseudomonadati</taxon>
        <taxon>Verrucomicrobiota</taxon>
        <taxon>Methylacidimicrobium</taxon>
    </lineage>
</organism>
<dbReference type="Pfam" id="PF03473">
    <property type="entry name" value="MOSC"/>
    <property type="match status" value="1"/>
</dbReference>
<feature type="domain" description="MOSC" evidence="1">
    <location>
        <begin position="123"/>
        <end position="273"/>
    </location>
</feature>
<dbReference type="Proteomes" id="UP000334923">
    <property type="component" value="Unassembled WGS sequence"/>
</dbReference>
<dbReference type="Pfam" id="PF03476">
    <property type="entry name" value="MOSC_N"/>
    <property type="match status" value="1"/>
</dbReference>
<evidence type="ECO:0000313" key="2">
    <source>
        <dbReference type="EMBL" id="VVM07017.1"/>
    </source>
</evidence>
<dbReference type="EMBL" id="CABFVA020000079">
    <property type="protein sequence ID" value="VVM07017.1"/>
    <property type="molecule type" value="Genomic_DNA"/>
</dbReference>
<protein>
    <recommendedName>
        <fullName evidence="1">MOSC domain-containing protein</fullName>
    </recommendedName>
</protein>
<reference evidence="2 3" key="1">
    <citation type="submission" date="2019-09" db="EMBL/GenBank/DDBJ databases">
        <authorList>
            <person name="Cremers G."/>
        </authorList>
    </citation>
    <scope>NUCLEOTIDE SEQUENCE [LARGE SCALE GENOMIC DNA]</scope>
    <source>
        <strain evidence="2">4A</strain>
    </source>
</reference>
<proteinExistence type="predicted"/>
<dbReference type="InterPro" id="IPR005302">
    <property type="entry name" value="MoCF_Sase_C"/>
</dbReference>
<dbReference type="GO" id="GO:0030151">
    <property type="term" value="F:molybdenum ion binding"/>
    <property type="evidence" value="ECO:0007669"/>
    <property type="project" value="InterPro"/>
</dbReference>
<evidence type="ECO:0000313" key="3">
    <source>
        <dbReference type="Proteomes" id="UP000334923"/>
    </source>
</evidence>
<dbReference type="RefSeq" id="WP_142660341.1">
    <property type="nucleotide sequence ID" value="NZ_CABFVA020000079.1"/>
</dbReference>
<accession>A0A5E6MLS4</accession>
<dbReference type="InterPro" id="IPR011037">
    <property type="entry name" value="Pyrv_Knase-like_insert_dom_sf"/>
</dbReference>
<dbReference type="Gene3D" id="2.40.33.20">
    <property type="entry name" value="PK beta-barrel domain-like"/>
    <property type="match status" value="1"/>
</dbReference>
<sequence length="275" mass="30723">MSTVEKETGELVCIRRFPVKSMRGEELAAVRVGSQGLVGDRRFAFQDMETGKFVSAKYPAKWGKIFDLPVSWVRSPEESEEPVVRFQLPGGEWRRSDDPSSAEVFGALFGRKVALLASAQETGSLEEYWPDIEGLAHREATTDEKMPPGTFFDAAPIHLVTTATLRTLRELYPEGLFEARRFRPNFVVALPEGERGFVENRWIGKRIRIGDSVRLEITMGCGRCVMTTLPQGDLPRDPGILRTAARHNHAEVGVYAKVLSEGWVWSGAPVEVEES</sequence>
<dbReference type="GO" id="GO:0003824">
    <property type="term" value="F:catalytic activity"/>
    <property type="evidence" value="ECO:0007669"/>
    <property type="project" value="InterPro"/>
</dbReference>
<dbReference type="OrthoDB" id="581532at2"/>
<dbReference type="AlphaFoldDB" id="A0A5E6MLS4"/>
<dbReference type="SUPFAM" id="SSF50800">
    <property type="entry name" value="PK beta-barrel domain-like"/>
    <property type="match status" value="1"/>
</dbReference>
<dbReference type="PROSITE" id="PS51340">
    <property type="entry name" value="MOSC"/>
    <property type="match status" value="1"/>
</dbReference>
<dbReference type="GO" id="GO:0030170">
    <property type="term" value="F:pyridoxal phosphate binding"/>
    <property type="evidence" value="ECO:0007669"/>
    <property type="project" value="InterPro"/>
</dbReference>
<keyword evidence="3" id="KW-1185">Reference proteome</keyword>